<evidence type="ECO:0000256" key="1">
    <source>
        <dbReference type="SAM" id="MobiDB-lite"/>
    </source>
</evidence>
<feature type="region of interest" description="Disordered" evidence="1">
    <location>
        <begin position="35"/>
        <end position="63"/>
    </location>
</feature>
<evidence type="ECO:0000256" key="2">
    <source>
        <dbReference type="SAM" id="Phobius"/>
    </source>
</evidence>
<comment type="caution">
    <text evidence="3">The sequence shown here is derived from an EMBL/GenBank/DDBJ whole genome shotgun (WGS) entry which is preliminary data.</text>
</comment>
<keyword evidence="2" id="KW-0812">Transmembrane</keyword>
<accession>A0A1F4V524</accession>
<keyword evidence="2" id="KW-1133">Transmembrane helix</keyword>
<proteinExistence type="predicted"/>
<feature type="transmembrane region" description="Helical" evidence="2">
    <location>
        <begin position="79"/>
        <end position="99"/>
    </location>
</feature>
<dbReference type="EMBL" id="MEVH01000005">
    <property type="protein sequence ID" value="OGC52196.1"/>
    <property type="molecule type" value="Genomic_DNA"/>
</dbReference>
<name>A0A1F4V524_UNCKA</name>
<protein>
    <submittedName>
        <fullName evidence="3">Uncharacterized protein</fullName>
    </submittedName>
</protein>
<organism evidence="3 4">
    <name type="scientific">candidate division WWE3 bacterium RIFCSPLOWO2_01_FULL_39_13</name>
    <dbReference type="NCBI Taxonomy" id="1802624"/>
    <lineage>
        <taxon>Bacteria</taxon>
        <taxon>Katanobacteria</taxon>
    </lineage>
</organism>
<evidence type="ECO:0000313" key="3">
    <source>
        <dbReference type="EMBL" id="OGC52196.1"/>
    </source>
</evidence>
<keyword evidence="2" id="KW-0472">Membrane</keyword>
<dbReference type="AlphaFoldDB" id="A0A1F4V524"/>
<gene>
    <name evidence="3" type="ORF">A2982_01780</name>
</gene>
<evidence type="ECO:0000313" key="4">
    <source>
        <dbReference type="Proteomes" id="UP000178771"/>
    </source>
</evidence>
<reference evidence="3 4" key="1">
    <citation type="journal article" date="2016" name="Nat. Commun.">
        <title>Thousands of microbial genomes shed light on interconnected biogeochemical processes in an aquifer system.</title>
        <authorList>
            <person name="Anantharaman K."/>
            <person name="Brown C.T."/>
            <person name="Hug L.A."/>
            <person name="Sharon I."/>
            <person name="Castelle C.J."/>
            <person name="Probst A.J."/>
            <person name="Thomas B.C."/>
            <person name="Singh A."/>
            <person name="Wilkins M.J."/>
            <person name="Karaoz U."/>
            <person name="Brodie E.L."/>
            <person name="Williams K.H."/>
            <person name="Hubbard S.S."/>
            <person name="Banfield J.F."/>
        </authorList>
    </citation>
    <scope>NUCLEOTIDE SEQUENCE [LARGE SCALE GENOMIC DNA]</scope>
</reference>
<dbReference type="STRING" id="1802624.A2982_01780"/>
<sequence>MCTKSYMSKNSAKFKKNKKLRRELEILKAQLKSERNNNAEKTTKGISEAEINPNISKAHKEKSHSFEGIYVDDKLVKKGLLKTLILSAGAFAVIIALWIRG</sequence>
<dbReference type="Proteomes" id="UP000178771">
    <property type="component" value="Unassembled WGS sequence"/>
</dbReference>